<dbReference type="RefSeq" id="WP_007308941.1">
    <property type="nucleotide sequence ID" value="NZ_AESD01000045.1"/>
</dbReference>
<evidence type="ECO:0000313" key="7">
    <source>
        <dbReference type="Proteomes" id="UP000003477"/>
    </source>
</evidence>
<dbReference type="Proteomes" id="UP000003477">
    <property type="component" value="Unassembled WGS sequence"/>
</dbReference>
<comment type="similarity">
    <text evidence="1">Belongs to the SMC family. SbcC subfamily.</text>
</comment>
<comment type="subunit">
    <text evidence="2">Heterodimer of SbcC and SbcD.</text>
</comment>
<accession>G5IYC9</accession>
<dbReference type="AlphaFoldDB" id="G5IYC9"/>
<sequence>MKLLSIKLCNFRQFYGTTPEIFLASDGKNTTMIHGNNGSGKTTLLNAFTWVLYEKFTAAFIAPQLLINKRAIMQVDIGTSVNCWVEIHFEHEHKRYKVKRQCYACLDQDGKIQYSQNKLFMSIIDEDGRYYPTLQQPNDIINRILPESLHQYFFFDGEHIDHIFRSNDKSRIAEDTKELLGVKVLDRSIDHLKKVEKILEGELKIIGDINIKKKLKEKTKLEQEQNSLQEKQQNIIETIKSQDIEQQEISQRLINLSKNEEIKNLKIKLEKQESNLKNEIRDAKKQIKSRISSQGYLIFLSNVIPKFSKIITDLRQRGELPSGIKKQFVEQLLKSQTCICGQELIEGNIHYEKVKQWMDKAGIAAIEESAIRLESQVNEMENKVINFWDNIDEKQGKLEKSRVELSNVERELDDINQKFRHYPDIEIRQLQKSLDKIKQTIRELRLEQGGIQQQLSTVEKQIETLDKEVNKQKLKEEKQILAKRRIEAAREARKRLIEVRSRLEKQFRLSLEKRVQSIFSSISFTPYLPRLSQDYELNLIENTSGKAVNVAASTGENQILSLSFIGGIIDSVRNLSQKNTLMGPDSSTFPVVMDSPFGSLDEIYRRQVAKSIPKLANQLIILVTKTQWRGEVQEETNNYIGKEYVLVYYSPKPNCEKDTICLNGVDYPLVEQSPNEFEYTEIIEVHHLNPVVNDEVSNSG</sequence>
<proteinExistence type="inferred from homology"/>
<reference evidence="6 7" key="1">
    <citation type="journal article" date="2011" name="Front. Microbiol.">
        <title>Two Strains of Crocosphaera watsonii with Highly Conserved Genomes are Distinguished by Strain-Specific Features.</title>
        <authorList>
            <person name="Bench S.R."/>
            <person name="Ilikchyan I.N."/>
            <person name="Tripp H.J."/>
            <person name="Zehr J.P."/>
        </authorList>
    </citation>
    <scope>NUCLEOTIDE SEQUENCE [LARGE SCALE GENOMIC DNA]</scope>
    <source>
        <strain evidence="6 7">WH 0003</strain>
    </source>
</reference>
<dbReference type="Pfam" id="PF13476">
    <property type="entry name" value="AAA_23"/>
    <property type="match status" value="1"/>
</dbReference>
<evidence type="ECO:0000256" key="1">
    <source>
        <dbReference type="ARBA" id="ARBA00006930"/>
    </source>
</evidence>
<feature type="domain" description="Rad50/SbcC-type AAA" evidence="5">
    <location>
        <begin position="5"/>
        <end position="232"/>
    </location>
</feature>
<dbReference type="PANTHER" id="PTHR32114:SF2">
    <property type="entry name" value="ABC TRANSPORTER ABCH.3"/>
    <property type="match status" value="1"/>
</dbReference>
<dbReference type="GO" id="GO:0016887">
    <property type="term" value="F:ATP hydrolysis activity"/>
    <property type="evidence" value="ECO:0007669"/>
    <property type="project" value="InterPro"/>
</dbReference>
<gene>
    <name evidence="6" type="ORF">CWATWH0003_0281</name>
</gene>
<evidence type="ECO:0000256" key="3">
    <source>
        <dbReference type="ARBA" id="ARBA00013368"/>
    </source>
</evidence>
<evidence type="ECO:0000256" key="2">
    <source>
        <dbReference type="ARBA" id="ARBA00011322"/>
    </source>
</evidence>
<dbReference type="SUPFAM" id="SSF52540">
    <property type="entry name" value="P-loop containing nucleoside triphosphate hydrolases"/>
    <property type="match status" value="1"/>
</dbReference>
<protein>
    <recommendedName>
        <fullName evidence="3">Nuclease SbcCD subunit C</fullName>
    </recommendedName>
</protein>
<evidence type="ECO:0000313" key="6">
    <source>
        <dbReference type="EMBL" id="EHJ15040.1"/>
    </source>
</evidence>
<feature type="coiled-coil region" evidence="4">
    <location>
        <begin position="211"/>
        <end position="286"/>
    </location>
</feature>
<dbReference type="GO" id="GO:0006302">
    <property type="term" value="P:double-strand break repair"/>
    <property type="evidence" value="ECO:0007669"/>
    <property type="project" value="InterPro"/>
</dbReference>
<organism evidence="6 7">
    <name type="scientific">Crocosphaera watsonii WH 0003</name>
    <dbReference type="NCBI Taxonomy" id="423471"/>
    <lineage>
        <taxon>Bacteria</taxon>
        <taxon>Bacillati</taxon>
        <taxon>Cyanobacteriota</taxon>
        <taxon>Cyanophyceae</taxon>
        <taxon>Oscillatoriophycideae</taxon>
        <taxon>Chroococcales</taxon>
        <taxon>Aphanothecaceae</taxon>
        <taxon>Crocosphaera</taxon>
    </lineage>
</organism>
<dbReference type="InterPro" id="IPR027417">
    <property type="entry name" value="P-loop_NTPase"/>
</dbReference>
<evidence type="ECO:0000256" key="4">
    <source>
        <dbReference type="SAM" id="Coils"/>
    </source>
</evidence>
<dbReference type="PANTHER" id="PTHR32114">
    <property type="entry name" value="ABC TRANSPORTER ABCH.3"/>
    <property type="match status" value="1"/>
</dbReference>
<name>G5IYC9_CROWT</name>
<dbReference type="GeneID" id="88764232"/>
<comment type="caution">
    <text evidence="6">The sequence shown here is derived from an EMBL/GenBank/DDBJ whole genome shotgun (WGS) entry which is preliminary data.</text>
</comment>
<dbReference type="PATRIC" id="fig|423471.3.peg.256"/>
<dbReference type="InterPro" id="IPR038729">
    <property type="entry name" value="Rad50/SbcC_AAA"/>
</dbReference>
<dbReference type="EMBL" id="AESD01000045">
    <property type="protein sequence ID" value="EHJ15040.1"/>
    <property type="molecule type" value="Genomic_DNA"/>
</dbReference>
<keyword evidence="4" id="KW-0175">Coiled coil</keyword>
<evidence type="ECO:0000259" key="5">
    <source>
        <dbReference type="Pfam" id="PF13476"/>
    </source>
</evidence>
<feature type="coiled-coil region" evidence="4">
    <location>
        <begin position="363"/>
        <end position="506"/>
    </location>
</feature>
<dbReference type="Gene3D" id="3.40.50.300">
    <property type="entry name" value="P-loop containing nucleotide triphosphate hydrolases"/>
    <property type="match status" value="2"/>
</dbReference>